<dbReference type="Proteomes" id="UP000027265">
    <property type="component" value="Unassembled WGS sequence"/>
</dbReference>
<feature type="region of interest" description="Disordered" evidence="1">
    <location>
        <begin position="206"/>
        <end position="229"/>
    </location>
</feature>
<reference evidence="3" key="1">
    <citation type="journal article" date="2014" name="Proc. Natl. Acad. Sci. U.S.A.">
        <title>Extensive sampling of basidiomycete genomes demonstrates inadequacy of the white-rot/brown-rot paradigm for wood decay fungi.</title>
        <authorList>
            <person name="Riley R."/>
            <person name="Salamov A.A."/>
            <person name="Brown D.W."/>
            <person name="Nagy L.G."/>
            <person name="Floudas D."/>
            <person name="Held B.W."/>
            <person name="Levasseur A."/>
            <person name="Lombard V."/>
            <person name="Morin E."/>
            <person name="Otillar R."/>
            <person name="Lindquist E.A."/>
            <person name="Sun H."/>
            <person name="LaButti K.M."/>
            <person name="Schmutz J."/>
            <person name="Jabbour D."/>
            <person name="Luo H."/>
            <person name="Baker S.E."/>
            <person name="Pisabarro A.G."/>
            <person name="Walton J.D."/>
            <person name="Blanchette R.A."/>
            <person name="Henrissat B."/>
            <person name="Martin F."/>
            <person name="Cullen D."/>
            <person name="Hibbett D.S."/>
            <person name="Grigoriev I.V."/>
        </authorList>
    </citation>
    <scope>NUCLEOTIDE SEQUENCE [LARGE SCALE GENOMIC DNA]</scope>
    <source>
        <strain evidence="3">MUCL 33604</strain>
    </source>
</reference>
<organism evidence="2 3">
    <name type="scientific">Jaapia argillacea MUCL 33604</name>
    <dbReference type="NCBI Taxonomy" id="933084"/>
    <lineage>
        <taxon>Eukaryota</taxon>
        <taxon>Fungi</taxon>
        <taxon>Dikarya</taxon>
        <taxon>Basidiomycota</taxon>
        <taxon>Agaricomycotina</taxon>
        <taxon>Agaricomycetes</taxon>
        <taxon>Agaricomycetidae</taxon>
        <taxon>Jaapiales</taxon>
        <taxon>Jaapiaceae</taxon>
        <taxon>Jaapia</taxon>
    </lineage>
</organism>
<feature type="compositionally biased region" description="Acidic residues" evidence="1">
    <location>
        <begin position="393"/>
        <end position="412"/>
    </location>
</feature>
<feature type="region of interest" description="Disordered" evidence="1">
    <location>
        <begin position="248"/>
        <end position="422"/>
    </location>
</feature>
<sequence>MSSDPHRAIQYSIIVTAVRVEAALQALGDRSVPPLDWIDLFKQEQELWAELARETPDLCQVSAQDARASTSRWTSKHSLKPIPDSYRGKIGDNRWWEPNHVCSPCVEASNSIESSAPSTSRTPDTPVLTLPVDSTVPTPSPTIPMTSHQVDVIPEPTMLPPPIPSTIVPEVSTSMTTPQLPIQPQSVAAIPSVSSPPVDAVPDHITLPPPVPSATVPAPSTSMKPTAQPPIQPKIVATIPPAYAPVPRIAPPVYHHDGQRFHGPKPPPHHDDIPISRVGPPRRHNPVNPINPTHHSSSAAPKPSNDASISSSKKDKHKAHQPSPLGMEEEDQLDESASQAGEGDNDDDGDSHRGDPVVGEEVVGEEVEEVVGDEPVEGEVVGDDEAGSQVDSDTAEDNDENDKKEEEEEEGMEEGKGSTSKG</sequence>
<dbReference type="HOGENOM" id="CLU_650624_0_0_1"/>
<dbReference type="InParanoid" id="A0A067QAC8"/>
<evidence type="ECO:0000313" key="3">
    <source>
        <dbReference type="Proteomes" id="UP000027265"/>
    </source>
</evidence>
<protein>
    <submittedName>
        <fullName evidence="2">Uncharacterized protein</fullName>
    </submittedName>
</protein>
<dbReference type="EMBL" id="KL197709">
    <property type="protein sequence ID" value="KDQ64008.1"/>
    <property type="molecule type" value="Genomic_DNA"/>
</dbReference>
<dbReference type="AlphaFoldDB" id="A0A067QAC8"/>
<evidence type="ECO:0000256" key="1">
    <source>
        <dbReference type="SAM" id="MobiDB-lite"/>
    </source>
</evidence>
<accession>A0A067QAC8</accession>
<proteinExistence type="predicted"/>
<feature type="compositionally biased region" description="Acidic residues" evidence="1">
    <location>
        <begin position="362"/>
        <end position="386"/>
    </location>
</feature>
<evidence type="ECO:0000313" key="2">
    <source>
        <dbReference type="EMBL" id="KDQ64008.1"/>
    </source>
</evidence>
<feature type="compositionally biased region" description="Polar residues" evidence="1">
    <location>
        <begin position="288"/>
        <end position="311"/>
    </location>
</feature>
<gene>
    <name evidence="2" type="ORF">JAAARDRAFT_187393</name>
</gene>
<name>A0A067QAC8_9AGAM</name>
<dbReference type="STRING" id="933084.A0A067QAC8"/>
<keyword evidence="3" id="KW-1185">Reference proteome</keyword>